<organism evidence="1 2">
    <name type="scientific">Tanacetum coccineum</name>
    <dbReference type="NCBI Taxonomy" id="301880"/>
    <lineage>
        <taxon>Eukaryota</taxon>
        <taxon>Viridiplantae</taxon>
        <taxon>Streptophyta</taxon>
        <taxon>Embryophyta</taxon>
        <taxon>Tracheophyta</taxon>
        <taxon>Spermatophyta</taxon>
        <taxon>Magnoliopsida</taxon>
        <taxon>eudicotyledons</taxon>
        <taxon>Gunneridae</taxon>
        <taxon>Pentapetalae</taxon>
        <taxon>asterids</taxon>
        <taxon>campanulids</taxon>
        <taxon>Asterales</taxon>
        <taxon>Asteraceae</taxon>
        <taxon>Asteroideae</taxon>
        <taxon>Anthemideae</taxon>
        <taxon>Anthemidinae</taxon>
        <taxon>Tanacetum</taxon>
    </lineage>
</organism>
<keyword evidence="2" id="KW-1185">Reference proteome</keyword>
<evidence type="ECO:0000313" key="2">
    <source>
        <dbReference type="Proteomes" id="UP001151760"/>
    </source>
</evidence>
<proteinExistence type="predicted"/>
<dbReference type="Proteomes" id="UP001151760">
    <property type="component" value="Unassembled WGS sequence"/>
</dbReference>
<evidence type="ECO:0000313" key="1">
    <source>
        <dbReference type="EMBL" id="GJS56192.1"/>
    </source>
</evidence>
<sequence>VPSESLIAGIFDRQNLCLPELLAHRNLWTQSCRHLISAAMRSYGIGGIPTRNMH</sequence>
<protein>
    <submittedName>
        <fullName evidence="1">Uncharacterized protein</fullName>
    </submittedName>
</protein>
<name>A0ABQ4WTF4_9ASTR</name>
<feature type="non-terminal residue" evidence="1">
    <location>
        <position position="1"/>
    </location>
</feature>
<gene>
    <name evidence="1" type="ORF">Tco_0629554</name>
</gene>
<accession>A0ABQ4WTF4</accession>
<comment type="caution">
    <text evidence="1">The sequence shown here is derived from an EMBL/GenBank/DDBJ whole genome shotgun (WGS) entry which is preliminary data.</text>
</comment>
<reference evidence="1" key="1">
    <citation type="journal article" date="2022" name="Int. J. Mol. Sci.">
        <title>Draft Genome of Tanacetum Coccineum: Genomic Comparison of Closely Related Tanacetum-Family Plants.</title>
        <authorList>
            <person name="Yamashiro T."/>
            <person name="Shiraishi A."/>
            <person name="Nakayama K."/>
            <person name="Satake H."/>
        </authorList>
    </citation>
    <scope>NUCLEOTIDE SEQUENCE</scope>
</reference>
<reference evidence="1" key="2">
    <citation type="submission" date="2022-01" db="EMBL/GenBank/DDBJ databases">
        <authorList>
            <person name="Yamashiro T."/>
            <person name="Shiraishi A."/>
            <person name="Satake H."/>
            <person name="Nakayama K."/>
        </authorList>
    </citation>
    <scope>NUCLEOTIDE SEQUENCE</scope>
</reference>
<dbReference type="EMBL" id="BQNB010008920">
    <property type="protein sequence ID" value="GJS56192.1"/>
    <property type="molecule type" value="Genomic_DNA"/>
</dbReference>